<dbReference type="OrthoDB" id="205623at2759"/>
<dbReference type="GeneID" id="115465717"/>
<dbReference type="GO" id="GO:0008146">
    <property type="term" value="F:sulfotransferase activity"/>
    <property type="evidence" value="ECO:0007669"/>
    <property type="project" value="InterPro"/>
</dbReference>
<organism evidence="5 6">
    <name type="scientific">Microcaecilia unicolor</name>
    <dbReference type="NCBI Taxonomy" id="1415580"/>
    <lineage>
        <taxon>Eukaryota</taxon>
        <taxon>Metazoa</taxon>
        <taxon>Chordata</taxon>
        <taxon>Craniata</taxon>
        <taxon>Vertebrata</taxon>
        <taxon>Euteleostomi</taxon>
        <taxon>Amphibia</taxon>
        <taxon>Gymnophiona</taxon>
        <taxon>Siphonopidae</taxon>
        <taxon>Microcaecilia</taxon>
    </lineage>
</organism>
<dbReference type="Gene3D" id="3.40.50.300">
    <property type="entry name" value="P-loop containing nucleotide triphosphate hydrolases"/>
    <property type="match status" value="1"/>
</dbReference>
<comment type="similarity">
    <text evidence="1 3">Belongs to the sulfotransferase 1 family.</text>
</comment>
<reference evidence="6" key="1">
    <citation type="submission" date="2025-08" db="UniProtKB">
        <authorList>
            <consortium name="RefSeq"/>
        </authorList>
    </citation>
    <scope>IDENTIFICATION</scope>
</reference>
<dbReference type="InParanoid" id="A0A6P7XPG9"/>
<dbReference type="PANTHER" id="PTHR11783">
    <property type="entry name" value="SULFOTRANSFERASE SULT"/>
    <property type="match status" value="1"/>
</dbReference>
<gene>
    <name evidence="6" type="primary">LOC115465717</name>
</gene>
<evidence type="ECO:0000313" key="5">
    <source>
        <dbReference type="Proteomes" id="UP000515156"/>
    </source>
</evidence>
<dbReference type="InterPro" id="IPR027417">
    <property type="entry name" value="P-loop_NTPase"/>
</dbReference>
<dbReference type="FunCoup" id="A0A6P7XPG9">
    <property type="interactions" value="408"/>
</dbReference>
<keyword evidence="2 3" id="KW-0808">Transferase</keyword>
<name>A0A6P7XPG9_9AMPH</name>
<protein>
    <recommendedName>
        <fullName evidence="3">Sulfotransferase</fullName>
        <ecNumber evidence="3">2.8.2.-</ecNumber>
    </recommendedName>
</protein>
<sequence>MEQNRKMMAEEIDRLLYSPKPGDLHFTYKGVLYPTVLCCPETFQKLEGFEAREDDVVMVAYPKCGMNWLTFILNEIVFLSAKKPQSPDIPVIEFGTPEKLERINKQPSPRVLTTHLHHDNIPSSFFKNKVKKLVLFRNPKDAAVSYFHFHNNNPKLPSFSSWDEFFQQFISGKVFYGCYFKYMLAWNNYVDDDDVLIVTYEDMKKNLVAGVKQIAEFFGLPLTQEQIQEIADKSTFQNMKANYQETHGQFGQFLFRKGDVGDWKNHFSPAQSREIDAKFKECLGGTNLEAKLKYDVYCKT</sequence>
<keyword evidence="5" id="KW-1185">Reference proteome</keyword>
<dbReference type="RefSeq" id="XP_030052259.1">
    <property type="nucleotide sequence ID" value="XM_030196399.1"/>
</dbReference>
<evidence type="ECO:0000256" key="3">
    <source>
        <dbReference type="RuleBase" id="RU361155"/>
    </source>
</evidence>
<evidence type="ECO:0000313" key="6">
    <source>
        <dbReference type="RefSeq" id="XP_030052259.1"/>
    </source>
</evidence>
<evidence type="ECO:0000259" key="4">
    <source>
        <dbReference type="Pfam" id="PF00685"/>
    </source>
</evidence>
<dbReference type="SUPFAM" id="SSF52540">
    <property type="entry name" value="P-loop containing nucleoside triphosphate hydrolases"/>
    <property type="match status" value="1"/>
</dbReference>
<dbReference type="AlphaFoldDB" id="A0A6P7XPG9"/>
<feature type="domain" description="Sulfotransferase" evidence="4">
    <location>
        <begin position="54"/>
        <end position="286"/>
    </location>
</feature>
<dbReference type="KEGG" id="muo:115465717"/>
<dbReference type="Pfam" id="PF00685">
    <property type="entry name" value="Sulfotransfer_1"/>
    <property type="match status" value="1"/>
</dbReference>
<proteinExistence type="inferred from homology"/>
<evidence type="ECO:0000256" key="2">
    <source>
        <dbReference type="ARBA" id="ARBA00022679"/>
    </source>
</evidence>
<accession>A0A6P7XPG9</accession>
<dbReference type="InterPro" id="IPR000863">
    <property type="entry name" value="Sulfotransferase_dom"/>
</dbReference>
<evidence type="ECO:0000256" key="1">
    <source>
        <dbReference type="ARBA" id="ARBA00005771"/>
    </source>
</evidence>
<dbReference type="Proteomes" id="UP000515156">
    <property type="component" value="Chromosome 3"/>
</dbReference>
<dbReference type="EC" id="2.8.2.-" evidence="3"/>